<proteinExistence type="predicted"/>
<evidence type="ECO:0000256" key="1">
    <source>
        <dbReference type="SAM" id="Phobius"/>
    </source>
</evidence>
<feature type="transmembrane region" description="Helical" evidence="1">
    <location>
        <begin position="12"/>
        <end position="34"/>
    </location>
</feature>
<keyword evidence="1" id="KW-0812">Transmembrane</keyword>
<evidence type="ECO:0000313" key="2">
    <source>
        <dbReference type="EMBL" id="QHU31167.1"/>
    </source>
</evidence>
<reference evidence="2" key="1">
    <citation type="journal article" date="2020" name="Nature">
        <title>Giant virus diversity and host interactions through global metagenomics.</title>
        <authorList>
            <person name="Schulz F."/>
            <person name="Roux S."/>
            <person name="Paez-Espino D."/>
            <person name="Jungbluth S."/>
            <person name="Walsh D.A."/>
            <person name="Denef V.J."/>
            <person name="McMahon K.D."/>
            <person name="Konstantinidis K.T."/>
            <person name="Eloe-Fadrosh E.A."/>
            <person name="Kyrpides N.C."/>
            <person name="Woyke T."/>
        </authorList>
    </citation>
    <scope>NUCLEOTIDE SEQUENCE</scope>
    <source>
        <strain evidence="2">GVMAG-M-3300027963-21</strain>
    </source>
</reference>
<dbReference type="AlphaFoldDB" id="A0A6C0LKW3"/>
<keyword evidence="1" id="KW-0472">Membrane</keyword>
<sequence length="80" mass="9442">MTANAATNATNVDAMFIPVIFLILFTTHAILWLMSCCCRQGYDDSDDDNAYTNPYRIIPRKEHENYIRYERQEYLDSLRK</sequence>
<accession>A0A6C0LKW3</accession>
<protein>
    <submittedName>
        <fullName evidence="2">Uncharacterized protein</fullName>
    </submittedName>
</protein>
<name>A0A6C0LKW3_9ZZZZ</name>
<organism evidence="2">
    <name type="scientific">viral metagenome</name>
    <dbReference type="NCBI Taxonomy" id="1070528"/>
    <lineage>
        <taxon>unclassified sequences</taxon>
        <taxon>metagenomes</taxon>
        <taxon>organismal metagenomes</taxon>
    </lineage>
</organism>
<keyword evidence="1" id="KW-1133">Transmembrane helix</keyword>
<dbReference type="EMBL" id="MN740525">
    <property type="protein sequence ID" value="QHU31167.1"/>
    <property type="molecule type" value="Genomic_DNA"/>
</dbReference>